<feature type="transmembrane region" description="Helical" evidence="8">
    <location>
        <begin position="69"/>
        <end position="86"/>
    </location>
</feature>
<feature type="transmembrane region" description="Helical" evidence="8">
    <location>
        <begin position="40"/>
        <end position="57"/>
    </location>
</feature>
<dbReference type="InterPro" id="IPR052017">
    <property type="entry name" value="TSUP"/>
</dbReference>
<dbReference type="InterPro" id="IPR002781">
    <property type="entry name" value="TM_pro_TauE-like"/>
</dbReference>
<keyword evidence="6 8" id="KW-1133">Transmembrane helix</keyword>
<comment type="caution">
    <text evidence="9">The sequence shown here is derived from an EMBL/GenBank/DDBJ whole genome shotgun (WGS) entry which is preliminary data.</text>
</comment>
<evidence type="ECO:0000256" key="5">
    <source>
        <dbReference type="ARBA" id="ARBA00022692"/>
    </source>
</evidence>
<dbReference type="PANTHER" id="PTHR30269">
    <property type="entry name" value="TRANSMEMBRANE PROTEIN YFCA"/>
    <property type="match status" value="1"/>
</dbReference>
<name>A0A177E7W5_9BACT</name>
<feature type="transmembrane region" description="Helical" evidence="8">
    <location>
        <begin position="191"/>
        <end position="211"/>
    </location>
</feature>
<feature type="transmembrane region" description="Helical" evidence="8">
    <location>
        <begin position="92"/>
        <end position="110"/>
    </location>
</feature>
<evidence type="ECO:0000313" key="9">
    <source>
        <dbReference type="EMBL" id="OAG27322.1"/>
    </source>
</evidence>
<evidence type="ECO:0000313" key="10">
    <source>
        <dbReference type="Proteomes" id="UP000076964"/>
    </source>
</evidence>
<feature type="transmembrane region" description="Helical" evidence="8">
    <location>
        <begin position="217"/>
        <end position="236"/>
    </location>
</feature>
<dbReference type="GO" id="GO:0005886">
    <property type="term" value="C:plasma membrane"/>
    <property type="evidence" value="ECO:0007669"/>
    <property type="project" value="UniProtKB-SubCell"/>
</dbReference>
<dbReference type="EMBL" id="LSFI01000033">
    <property type="protein sequence ID" value="OAG27322.1"/>
    <property type="molecule type" value="Genomic_DNA"/>
</dbReference>
<keyword evidence="3" id="KW-0813">Transport</keyword>
<dbReference type="PANTHER" id="PTHR30269:SF37">
    <property type="entry name" value="MEMBRANE TRANSPORTER PROTEIN"/>
    <property type="match status" value="1"/>
</dbReference>
<dbReference type="OrthoDB" id="9795324at2"/>
<keyword evidence="5 8" id="KW-0812">Transmembrane</keyword>
<evidence type="ECO:0000256" key="3">
    <source>
        <dbReference type="ARBA" id="ARBA00022448"/>
    </source>
</evidence>
<reference evidence="9 10" key="1">
    <citation type="submission" date="2016-02" db="EMBL/GenBank/DDBJ databases">
        <title>Draft genome sequence of Thermodesulfatator sp. S606.</title>
        <authorList>
            <person name="Lai Q."/>
            <person name="Cao J."/>
            <person name="Dupont S."/>
            <person name="Shao Z."/>
            <person name="Jebbar M."/>
            <person name="Alain K."/>
        </authorList>
    </citation>
    <scope>NUCLEOTIDE SEQUENCE [LARGE SCALE GENOMIC DNA]</scope>
    <source>
        <strain evidence="9 10">S606</strain>
    </source>
</reference>
<keyword evidence="10" id="KW-1185">Reference proteome</keyword>
<dbReference type="Proteomes" id="UP000076964">
    <property type="component" value="Unassembled WGS sequence"/>
</dbReference>
<feature type="transmembrane region" description="Helical" evidence="8">
    <location>
        <begin position="122"/>
        <end position="141"/>
    </location>
</feature>
<dbReference type="AlphaFoldDB" id="A0A177E7W5"/>
<comment type="similarity">
    <text evidence="2 8">Belongs to the 4-toluene sulfonate uptake permease (TSUP) (TC 2.A.102) family.</text>
</comment>
<feature type="transmembrane region" description="Helical" evidence="8">
    <location>
        <begin position="161"/>
        <end position="179"/>
    </location>
</feature>
<keyword evidence="7 8" id="KW-0472">Membrane</keyword>
<proteinExistence type="inferred from homology"/>
<dbReference type="Pfam" id="PF01925">
    <property type="entry name" value="TauE"/>
    <property type="match status" value="1"/>
</dbReference>
<comment type="subcellular location">
    <subcellularLocation>
        <location evidence="1 8">Cell membrane</location>
        <topology evidence="1 8">Multi-pass membrane protein</topology>
    </subcellularLocation>
</comment>
<evidence type="ECO:0000256" key="4">
    <source>
        <dbReference type="ARBA" id="ARBA00022475"/>
    </source>
</evidence>
<keyword evidence="4 8" id="KW-1003">Cell membrane</keyword>
<accession>A0A177E7W5</accession>
<evidence type="ECO:0000256" key="2">
    <source>
        <dbReference type="ARBA" id="ARBA00009142"/>
    </source>
</evidence>
<feature type="transmembrane region" description="Helical" evidence="8">
    <location>
        <begin position="7"/>
        <end position="28"/>
    </location>
</feature>
<evidence type="ECO:0000256" key="6">
    <source>
        <dbReference type="ARBA" id="ARBA00022989"/>
    </source>
</evidence>
<organism evidence="9 10">
    <name type="scientific">Thermodesulfatator autotrophicus</name>
    <dbReference type="NCBI Taxonomy" id="1795632"/>
    <lineage>
        <taxon>Bacteria</taxon>
        <taxon>Pseudomonadati</taxon>
        <taxon>Thermodesulfobacteriota</taxon>
        <taxon>Thermodesulfobacteria</taxon>
        <taxon>Thermodesulfobacteriales</taxon>
        <taxon>Thermodesulfatatoraceae</taxon>
        <taxon>Thermodesulfatator</taxon>
    </lineage>
</organism>
<gene>
    <name evidence="9" type="ORF">TH606_07570</name>
</gene>
<protein>
    <recommendedName>
        <fullName evidence="8">Probable membrane transporter protein</fullName>
    </recommendedName>
</protein>
<evidence type="ECO:0000256" key="8">
    <source>
        <dbReference type="RuleBase" id="RU363041"/>
    </source>
</evidence>
<evidence type="ECO:0000256" key="7">
    <source>
        <dbReference type="ARBA" id="ARBA00023136"/>
    </source>
</evidence>
<sequence>MGLYELVVIFVAAFIYGVAGFAFALLAVPLLSFTWPLKRIVPLVALLATSLNGLMLFKMRKSFTFKRVLPLLIGGLPGVLVGAYFLRHINDAFLRVVLGIVLVFYGLWGLKNPKRPFVIGDNWGYLFGFLAGFLGGALNTPGPPVIIYLTLKDWGKDEIKSTLQGFFFLLAIFVIFSHWRLGLITSEVLKNYLMAFPIILFGLFLGHRLYGRLSLKIYQKILYSLLVMMGLLSFPWKIGG</sequence>
<dbReference type="RefSeq" id="WP_068542556.1">
    <property type="nucleotide sequence ID" value="NZ_LSFI01000033.1"/>
</dbReference>
<evidence type="ECO:0000256" key="1">
    <source>
        <dbReference type="ARBA" id="ARBA00004651"/>
    </source>
</evidence>
<dbReference type="STRING" id="1795632.TH606_07570"/>